<organism evidence="2 3">
    <name type="scientific">Elstera litoralis</name>
    <dbReference type="NCBI Taxonomy" id="552518"/>
    <lineage>
        <taxon>Bacteria</taxon>
        <taxon>Pseudomonadati</taxon>
        <taxon>Pseudomonadota</taxon>
        <taxon>Alphaproteobacteria</taxon>
        <taxon>Rhodospirillales</taxon>
        <taxon>Rhodospirillaceae</taxon>
        <taxon>Elstera</taxon>
    </lineage>
</organism>
<comment type="caution">
    <text evidence="2">The sequence shown here is derived from an EMBL/GenBank/DDBJ whole genome shotgun (WGS) entry which is preliminary data.</text>
</comment>
<dbReference type="InterPro" id="IPR036804">
    <property type="entry name" value="CheR_N_sf"/>
</dbReference>
<dbReference type="Proteomes" id="UP000033774">
    <property type="component" value="Unassembled WGS sequence"/>
</dbReference>
<dbReference type="Gene3D" id="1.10.155.10">
    <property type="entry name" value="Chemotaxis receptor methyltransferase CheR, N-terminal domain"/>
    <property type="match status" value="1"/>
</dbReference>
<dbReference type="AlphaFoldDB" id="A0A0F3IP87"/>
<evidence type="ECO:0000259" key="1">
    <source>
        <dbReference type="Pfam" id="PF03705"/>
    </source>
</evidence>
<name>A0A0F3IP87_9PROT</name>
<feature type="domain" description="Chemotaxis receptor methyltransferase CheR N-terminal" evidence="1">
    <location>
        <begin position="4"/>
        <end position="50"/>
    </location>
</feature>
<dbReference type="EMBL" id="LAJY01000619">
    <property type="protein sequence ID" value="KJV08358.1"/>
    <property type="molecule type" value="Genomic_DNA"/>
</dbReference>
<protein>
    <submittedName>
        <fullName evidence="2">Chemotaxis protein CheR</fullName>
    </submittedName>
</protein>
<dbReference type="Pfam" id="PF03705">
    <property type="entry name" value="CheR_N"/>
    <property type="match status" value="1"/>
</dbReference>
<feature type="non-terminal residue" evidence="2">
    <location>
        <position position="55"/>
    </location>
</feature>
<evidence type="ECO:0000313" key="2">
    <source>
        <dbReference type="EMBL" id="KJV08358.1"/>
    </source>
</evidence>
<sequence>MKPDEFEFISRTVRQRSGLVLTEDKAYLVESRLLPVARKFGHKSVDEFVTSVHRG</sequence>
<dbReference type="InterPro" id="IPR022641">
    <property type="entry name" value="CheR_N"/>
</dbReference>
<accession>A0A0F3IP87</accession>
<gene>
    <name evidence="2" type="ORF">VZ95_18300</name>
</gene>
<dbReference type="SUPFAM" id="SSF47757">
    <property type="entry name" value="Chemotaxis receptor methyltransferase CheR, N-terminal domain"/>
    <property type="match status" value="1"/>
</dbReference>
<proteinExistence type="predicted"/>
<evidence type="ECO:0000313" key="3">
    <source>
        <dbReference type="Proteomes" id="UP000033774"/>
    </source>
</evidence>
<reference evidence="2 3" key="1">
    <citation type="submission" date="2015-03" db="EMBL/GenBank/DDBJ databases">
        <title>Draft genome sequence of Elstera litoralis.</title>
        <authorList>
            <person name="Rahalkar M.C."/>
            <person name="Dhakephalkar P.K."/>
            <person name="Pore S.D."/>
            <person name="Arora P."/>
            <person name="Kapse N.G."/>
            <person name="Pandit P.S."/>
        </authorList>
    </citation>
    <scope>NUCLEOTIDE SEQUENCE [LARGE SCALE GENOMIC DNA]</scope>
    <source>
        <strain evidence="2 3">Dia-1</strain>
    </source>
</reference>
<keyword evidence="3" id="KW-1185">Reference proteome</keyword>